<feature type="transmembrane region" description="Helical" evidence="1">
    <location>
        <begin position="257"/>
        <end position="282"/>
    </location>
</feature>
<accession>E3LHE1</accession>
<dbReference type="PANTHER" id="PTHR45907">
    <property type="entry name" value="SERPENTINE RECEPTOR, CLASS J"/>
    <property type="match status" value="1"/>
</dbReference>
<dbReference type="PANTHER" id="PTHR45907:SF24">
    <property type="entry name" value="SERPENTINE RECEPTOR, CLASS J-RELATED"/>
    <property type="match status" value="1"/>
</dbReference>
<dbReference type="EMBL" id="DS268409">
    <property type="protein sequence ID" value="EFO95355.1"/>
    <property type="molecule type" value="Genomic_DNA"/>
</dbReference>
<proteinExistence type="predicted"/>
<dbReference type="AlphaFoldDB" id="E3LHE1"/>
<dbReference type="KEGG" id="crq:GCK72_020009"/>
<protein>
    <submittedName>
        <fullName evidence="2">Uncharacterized protein</fullName>
    </submittedName>
</protein>
<feature type="transmembrane region" description="Helical" evidence="1">
    <location>
        <begin position="152"/>
        <end position="175"/>
    </location>
</feature>
<dbReference type="RefSeq" id="XP_003116459.2">
    <property type="nucleotide sequence ID" value="XM_003116411.2"/>
</dbReference>
<evidence type="ECO:0000313" key="3">
    <source>
        <dbReference type="Proteomes" id="UP000008281"/>
    </source>
</evidence>
<sequence length="390" mass="45876">MVVSLFFSYYWKPSIISFLTIYIFRSIQLPKLLIVVFKVTRFDFLCMLDDWVYHYLPIIFCFLAFFVNPVFIYLIITENHTKFGNYRFLLLSFALFNLTYSLVNVIIPVVSCQDLHSHLQEVQDIHSYRYCSFLILKHGWFAQRSEFHFHLMAGRCSLVSASYAILLIHFFYRYLAINNSKMIRERFPLYMAGSAVVFVVYFEMWHGICYFFGSANMEVREYIREEFQETYGLDSMDFNMLGALPYEASDETTNRSWVAIVLWSCVSTLSIVMFWVLAGMTNRRLNKFRVNVSHKTSRFQVELLRALVVQTVIPIFISFAPCMLSWYGPMFGIQLARGYNYFEVSALGVFAFVDPVAIFLCLPIFRRRIFCVCYDKSTSPTTICNSRRTI</sequence>
<keyword evidence="1" id="KW-0472">Membrane</keyword>
<keyword evidence="1" id="KW-1133">Transmembrane helix</keyword>
<dbReference type="HOGENOM" id="CLU_036335_0_0_1"/>
<feature type="transmembrane region" description="Helical" evidence="1">
    <location>
        <begin position="52"/>
        <end position="76"/>
    </location>
</feature>
<reference evidence="2" key="1">
    <citation type="submission" date="2007-07" db="EMBL/GenBank/DDBJ databases">
        <title>PCAP assembly of the Caenorhabditis remanei genome.</title>
        <authorList>
            <consortium name="The Caenorhabditis remanei Sequencing Consortium"/>
            <person name="Wilson R.K."/>
        </authorList>
    </citation>
    <scope>NUCLEOTIDE SEQUENCE [LARGE SCALE GENOMIC DNA]</scope>
    <source>
        <strain evidence="2">PB4641</strain>
    </source>
</reference>
<dbReference type="eggNOG" id="ENOG502R3HH">
    <property type="taxonomic scope" value="Eukaryota"/>
</dbReference>
<organism evidence="3">
    <name type="scientific">Caenorhabditis remanei</name>
    <name type="common">Caenorhabditis vulgaris</name>
    <dbReference type="NCBI Taxonomy" id="31234"/>
    <lineage>
        <taxon>Eukaryota</taxon>
        <taxon>Metazoa</taxon>
        <taxon>Ecdysozoa</taxon>
        <taxon>Nematoda</taxon>
        <taxon>Chromadorea</taxon>
        <taxon>Rhabditida</taxon>
        <taxon>Rhabditina</taxon>
        <taxon>Rhabditomorpha</taxon>
        <taxon>Rhabditoidea</taxon>
        <taxon>Rhabditidae</taxon>
        <taxon>Peloderinae</taxon>
        <taxon>Caenorhabditis</taxon>
    </lineage>
</organism>
<keyword evidence="3" id="KW-1185">Reference proteome</keyword>
<feature type="transmembrane region" description="Helical" evidence="1">
    <location>
        <begin position="303"/>
        <end position="327"/>
    </location>
</feature>
<dbReference type="OMA" id="SYRYCSF"/>
<dbReference type="CTD" id="9820438"/>
<dbReference type="GeneID" id="9820438"/>
<dbReference type="Pfam" id="PF10319">
    <property type="entry name" value="7TM_GPCR_Srj"/>
    <property type="match status" value="1"/>
</dbReference>
<dbReference type="Proteomes" id="UP000008281">
    <property type="component" value="Unassembled WGS sequence"/>
</dbReference>
<evidence type="ECO:0000313" key="2">
    <source>
        <dbReference type="EMBL" id="EFO95355.1"/>
    </source>
</evidence>
<feature type="transmembrane region" description="Helical" evidence="1">
    <location>
        <begin position="339"/>
        <end position="362"/>
    </location>
</feature>
<dbReference type="STRING" id="31234.E3LHE1"/>
<keyword evidence="1" id="KW-0812">Transmembrane</keyword>
<gene>
    <name evidence="2" type="ORF">CRE_09187</name>
</gene>
<evidence type="ECO:0000256" key="1">
    <source>
        <dbReference type="SAM" id="Phobius"/>
    </source>
</evidence>
<name>E3LHE1_CAERE</name>
<feature type="transmembrane region" description="Helical" evidence="1">
    <location>
        <begin position="88"/>
        <end position="110"/>
    </location>
</feature>
<feature type="transmembrane region" description="Helical" evidence="1">
    <location>
        <begin position="187"/>
        <end position="213"/>
    </location>
</feature>
<dbReference type="InterPro" id="IPR019423">
    <property type="entry name" value="7TM_GPCR_serpentine_rcpt_Srj"/>
</dbReference>
<dbReference type="InParanoid" id="E3LHE1"/>